<dbReference type="AlphaFoldDB" id="A0A6N7S330"/>
<sequence length="366" mass="41912">MNIAEIWQAAYQEASDKKAGELETFSIPSGEWLKAVDPLAGKESTQGWVLITKTQNPEIMNLNYRNEKGKQKTVVMQIPEPRTTLLEESGELKLGEWINAGNVEVKVEEIKTSQDVMMYRSDYKWYWEEGDQVINLRMKVKNGEDYDLNVKLFNLIYECPSSSFSRDLLVEENEQDMQPYSSFSPETEKVLRMAIPFNAKAKYSGRLKLAVNGYCFGLDYTLGEELDHYQTYQEGDIIENEKDRLTIEKISTVKRLNPPNTSTDYIYLYADPGKQLYVVEGTYENLSLETVQIDDRLGIIFQDGTESFIGDAWVPEGNDFLDHKTLESNKKTKVCLIIMLSDDQMQRLDKIRIGIGDEVVKGSAAF</sequence>
<reference evidence="3 4" key="1">
    <citation type="journal article" date="2019" name="Nat. Med.">
        <title>A library of human gut bacterial isolates paired with longitudinal multiomics data enables mechanistic microbiome research.</title>
        <authorList>
            <person name="Poyet M."/>
            <person name="Groussin M."/>
            <person name="Gibbons S.M."/>
            <person name="Avila-Pacheco J."/>
            <person name="Jiang X."/>
            <person name="Kearney S.M."/>
            <person name="Perrotta A.R."/>
            <person name="Berdy B."/>
            <person name="Zhao S."/>
            <person name="Lieberman T.D."/>
            <person name="Swanson P.K."/>
            <person name="Smith M."/>
            <person name="Roesemann S."/>
            <person name="Alexander J.E."/>
            <person name="Rich S.A."/>
            <person name="Livny J."/>
            <person name="Vlamakis H."/>
            <person name="Clish C."/>
            <person name="Bullock K."/>
            <person name="Deik A."/>
            <person name="Scott J."/>
            <person name="Pierce K.A."/>
            <person name="Xavier R.J."/>
            <person name="Alm E.J."/>
        </authorList>
    </citation>
    <scope>NUCLEOTIDE SEQUENCE [LARGE SCALE GENOMIC DNA]</scope>
    <source>
        <strain evidence="1 3">BIOML-A4</strain>
        <strain evidence="2 4">BIOML-A5</strain>
    </source>
</reference>
<dbReference type="Proteomes" id="UP000433575">
    <property type="component" value="Unassembled WGS sequence"/>
</dbReference>
<gene>
    <name evidence="2" type="ORF">GKD88_00115</name>
    <name evidence="1" type="ORF">GKE08_00110</name>
</gene>
<evidence type="ECO:0000313" key="2">
    <source>
        <dbReference type="EMBL" id="MSC31531.1"/>
    </source>
</evidence>
<dbReference type="OrthoDB" id="1653930at2"/>
<dbReference type="RefSeq" id="WP_154237450.1">
    <property type="nucleotide sequence ID" value="NZ_WKPI01000001.1"/>
</dbReference>
<protein>
    <submittedName>
        <fullName evidence="1">Uncharacterized protein</fullName>
    </submittedName>
</protein>
<proteinExistence type="predicted"/>
<evidence type="ECO:0000313" key="3">
    <source>
        <dbReference type="Proteomes" id="UP000433575"/>
    </source>
</evidence>
<dbReference type="EMBL" id="WKPJ01000001">
    <property type="protein sequence ID" value="MSA87736.1"/>
    <property type="molecule type" value="Genomic_DNA"/>
</dbReference>
<accession>A0A6N7S330</accession>
<organism evidence="1 3">
    <name type="scientific">Holdemania massiliensis</name>
    <dbReference type="NCBI Taxonomy" id="1468449"/>
    <lineage>
        <taxon>Bacteria</taxon>
        <taxon>Bacillati</taxon>
        <taxon>Bacillota</taxon>
        <taxon>Erysipelotrichia</taxon>
        <taxon>Erysipelotrichales</taxon>
        <taxon>Erysipelotrichaceae</taxon>
        <taxon>Holdemania</taxon>
    </lineage>
</organism>
<dbReference type="Proteomes" id="UP000480929">
    <property type="component" value="Unassembled WGS sequence"/>
</dbReference>
<comment type="caution">
    <text evidence="1">The sequence shown here is derived from an EMBL/GenBank/DDBJ whole genome shotgun (WGS) entry which is preliminary data.</text>
</comment>
<evidence type="ECO:0000313" key="1">
    <source>
        <dbReference type="EMBL" id="MSA87736.1"/>
    </source>
</evidence>
<name>A0A6N7S330_9FIRM</name>
<evidence type="ECO:0000313" key="4">
    <source>
        <dbReference type="Proteomes" id="UP000480929"/>
    </source>
</evidence>
<dbReference type="EMBL" id="WKPI01000001">
    <property type="protein sequence ID" value="MSC31531.1"/>
    <property type="molecule type" value="Genomic_DNA"/>
</dbReference>
<keyword evidence="4" id="KW-1185">Reference proteome</keyword>